<name>A0A7C4Y4M4_UNCW3</name>
<protein>
    <submittedName>
        <fullName evidence="2">Uncharacterized protein</fullName>
    </submittedName>
</protein>
<feature type="coiled-coil region" evidence="1">
    <location>
        <begin position="19"/>
        <end position="46"/>
    </location>
</feature>
<organism evidence="2">
    <name type="scientific">candidate division WOR-3 bacterium</name>
    <dbReference type="NCBI Taxonomy" id="2052148"/>
    <lineage>
        <taxon>Bacteria</taxon>
        <taxon>Bacteria division WOR-3</taxon>
    </lineage>
</organism>
<evidence type="ECO:0000256" key="1">
    <source>
        <dbReference type="SAM" id="Coils"/>
    </source>
</evidence>
<dbReference type="EMBL" id="DTHG01000019">
    <property type="protein sequence ID" value="HGW91242.1"/>
    <property type="molecule type" value="Genomic_DNA"/>
</dbReference>
<keyword evidence="1" id="KW-0175">Coiled coil</keyword>
<reference evidence="2" key="1">
    <citation type="journal article" date="2020" name="mSystems">
        <title>Genome- and Community-Level Interaction Insights into Carbon Utilization and Element Cycling Functions of Hydrothermarchaeota in Hydrothermal Sediment.</title>
        <authorList>
            <person name="Zhou Z."/>
            <person name="Liu Y."/>
            <person name="Xu W."/>
            <person name="Pan J."/>
            <person name="Luo Z.H."/>
            <person name="Li M."/>
        </authorList>
    </citation>
    <scope>NUCLEOTIDE SEQUENCE [LARGE SCALE GENOMIC DNA]</scope>
    <source>
        <strain evidence="2">SpSt-780</strain>
    </source>
</reference>
<comment type="caution">
    <text evidence="2">The sequence shown here is derived from an EMBL/GenBank/DDBJ whole genome shotgun (WGS) entry which is preliminary data.</text>
</comment>
<gene>
    <name evidence="2" type="ORF">ENV67_01705</name>
</gene>
<dbReference type="AlphaFoldDB" id="A0A7C4Y4M4"/>
<sequence>MGFIKNTILLSLGLMNVSKEKAKSIYEELLKEGEKKKEESDFLKKNWERIEHLEDNICEIPKLITKKVFIETTNIIDAFKKRLKDIKET</sequence>
<evidence type="ECO:0000313" key="2">
    <source>
        <dbReference type="EMBL" id="HGW91242.1"/>
    </source>
</evidence>
<proteinExistence type="predicted"/>
<accession>A0A7C4Y4M4</accession>